<evidence type="ECO:0000313" key="4">
    <source>
        <dbReference type="Proteomes" id="UP000295560"/>
    </source>
</evidence>
<dbReference type="PANTHER" id="PTHR43252:SF2">
    <property type="entry name" value="TRANSCRIPTION REGULATOR, PADR-LIKE FAMILY"/>
    <property type="match status" value="1"/>
</dbReference>
<dbReference type="OrthoDB" id="3186544at2"/>
<dbReference type="RefSeq" id="WP_132428167.1">
    <property type="nucleotide sequence ID" value="NZ_SMFZ01000002.1"/>
</dbReference>
<dbReference type="Gene3D" id="1.10.10.10">
    <property type="entry name" value="Winged helix-like DNA-binding domain superfamily/Winged helix DNA-binding domain"/>
    <property type="match status" value="1"/>
</dbReference>
<dbReference type="EMBL" id="SMFZ01000002">
    <property type="protein sequence ID" value="TCK19849.1"/>
    <property type="molecule type" value="Genomic_DNA"/>
</dbReference>
<gene>
    <name evidence="3" type="ORF">EV378_3792</name>
</gene>
<dbReference type="Proteomes" id="UP000295560">
    <property type="component" value="Unassembled WGS sequence"/>
</dbReference>
<dbReference type="Pfam" id="PF03551">
    <property type="entry name" value="PadR"/>
    <property type="match status" value="1"/>
</dbReference>
<proteinExistence type="predicted"/>
<protein>
    <submittedName>
        <fullName evidence="3">PadR family transcriptional regulator</fullName>
    </submittedName>
</protein>
<comment type="caution">
    <text evidence="3">The sequence shown here is derived from an EMBL/GenBank/DDBJ whole genome shotgun (WGS) entry which is preliminary data.</text>
</comment>
<sequence length="182" mass="20238">MSLRHALLGLLADHPASGYELTRTFEASLQQHAWHARHSQIYPELNKLADEGLLTVVGSGARNRRTYGLTDDGRAELQRWLLSESDSPGVRNEDVLRMFLIPALPPDDARTALERFAAEGQEKVGVLSGIRGRDESPLGFGQLAAEFGLRYYRMQVEWAHWAIEQFDDVAPAPEPGSQQSTA</sequence>
<dbReference type="InterPro" id="IPR018309">
    <property type="entry name" value="Tscrpt_reg_PadR_C"/>
</dbReference>
<reference evidence="3 4" key="1">
    <citation type="submission" date="2019-03" db="EMBL/GenBank/DDBJ databases">
        <title>Sequencing the genomes of 1000 actinobacteria strains.</title>
        <authorList>
            <person name="Klenk H.-P."/>
        </authorList>
    </citation>
    <scope>NUCLEOTIDE SEQUENCE [LARGE SCALE GENOMIC DNA]</scope>
    <source>
        <strain evidence="3 4">DSM 44969</strain>
    </source>
</reference>
<dbReference type="AlphaFoldDB" id="A0A4R1HJX2"/>
<evidence type="ECO:0000313" key="3">
    <source>
        <dbReference type="EMBL" id="TCK19849.1"/>
    </source>
</evidence>
<accession>A0A4R1HJX2</accession>
<feature type="domain" description="Transcription regulator PadR N-terminal" evidence="1">
    <location>
        <begin position="7"/>
        <end position="79"/>
    </location>
</feature>
<keyword evidence="4" id="KW-1185">Reference proteome</keyword>
<evidence type="ECO:0000259" key="1">
    <source>
        <dbReference type="Pfam" id="PF03551"/>
    </source>
</evidence>
<dbReference type="InterPro" id="IPR005149">
    <property type="entry name" value="Tscrpt_reg_PadR_N"/>
</dbReference>
<dbReference type="PANTHER" id="PTHR43252">
    <property type="entry name" value="TRANSCRIPTIONAL REGULATOR YQJI"/>
    <property type="match status" value="1"/>
</dbReference>
<dbReference type="SUPFAM" id="SSF46785">
    <property type="entry name" value="Winged helix' DNA-binding domain"/>
    <property type="match status" value="1"/>
</dbReference>
<dbReference type="InterPro" id="IPR036390">
    <property type="entry name" value="WH_DNA-bd_sf"/>
</dbReference>
<organism evidence="3 4">
    <name type="scientific">Pseudonocardia endophytica</name>
    <dbReference type="NCBI Taxonomy" id="401976"/>
    <lineage>
        <taxon>Bacteria</taxon>
        <taxon>Bacillati</taxon>
        <taxon>Actinomycetota</taxon>
        <taxon>Actinomycetes</taxon>
        <taxon>Pseudonocardiales</taxon>
        <taxon>Pseudonocardiaceae</taxon>
        <taxon>Pseudonocardia</taxon>
    </lineage>
</organism>
<name>A0A4R1HJX2_PSEEN</name>
<dbReference type="Pfam" id="PF10400">
    <property type="entry name" value="Vir_act_alpha_C"/>
    <property type="match status" value="1"/>
</dbReference>
<feature type="domain" description="Transcription regulator PadR C-terminal" evidence="2">
    <location>
        <begin position="90"/>
        <end position="166"/>
    </location>
</feature>
<evidence type="ECO:0000259" key="2">
    <source>
        <dbReference type="Pfam" id="PF10400"/>
    </source>
</evidence>
<dbReference type="InterPro" id="IPR036388">
    <property type="entry name" value="WH-like_DNA-bd_sf"/>
</dbReference>